<evidence type="ECO:0000313" key="4">
    <source>
        <dbReference type="Proteomes" id="UP000237749"/>
    </source>
</evidence>
<sequence length="309" mass="34970">MKIIEKLVNKMSESSDLIRKMFREGDRKRDAGLTTPESIQRYDDILYGTDTDWQILDVYRPKESDGKKLPVIVSIHGGGWVYGDKAVYQFYCMDLARRGFAVVNFTYRLAPENKFPASIEDTNQVFSWVIENADAYGFNKEHIFAVGDSAGAHILGLYSAICTNPDYAGQYPFHTPDGFAPEAIALNCGAFHMEYDKESGDNTQSLIGEYLPLGGTPAELEMISVEKYVTADFPPVFLMTSVGDFLKHQAPIMAEKLTECNVPFIYRLFGSDKNRLGHVFHCDIKSVDARICNDEECFFFNEFIKKDNE</sequence>
<reference evidence="3 4" key="1">
    <citation type="submission" date="2018-02" db="EMBL/GenBank/DDBJ databases">
        <title>Genomic Encyclopedia of Archaeal and Bacterial Type Strains, Phase II (KMG-II): from individual species to whole genera.</title>
        <authorList>
            <person name="Goeker M."/>
        </authorList>
    </citation>
    <scope>NUCLEOTIDE SEQUENCE [LARGE SCALE GENOMIC DNA]</scope>
    <source>
        <strain evidence="3 4">DSM 3808</strain>
    </source>
</reference>
<keyword evidence="1" id="KW-0378">Hydrolase</keyword>
<dbReference type="PANTHER" id="PTHR48081">
    <property type="entry name" value="AB HYDROLASE SUPERFAMILY PROTEIN C4A8.06C"/>
    <property type="match status" value="1"/>
</dbReference>
<comment type="caution">
    <text evidence="3">The sequence shown here is derived from an EMBL/GenBank/DDBJ whole genome shotgun (WGS) entry which is preliminary data.</text>
</comment>
<accession>A0A2S6HM85</accession>
<name>A0A2S6HM85_9FIRM</name>
<dbReference type="InterPro" id="IPR050300">
    <property type="entry name" value="GDXG_lipolytic_enzyme"/>
</dbReference>
<dbReference type="GO" id="GO:0016787">
    <property type="term" value="F:hydrolase activity"/>
    <property type="evidence" value="ECO:0007669"/>
    <property type="project" value="UniProtKB-KW"/>
</dbReference>
<dbReference type="InterPro" id="IPR049492">
    <property type="entry name" value="BD-FAE-like_dom"/>
</dbReference>
<protein>
    <submittedName>
        <fullName evidence="3">Acetyl esterase/lipase</fullName>
    </submittedName>
</protein>
<dbReference type="InterPro" id="IPR029058">
    <property type="entry name" value="AB_hydrolase_fold"/>
</dbReference>
<organism evidence="3 4">
    <name type="scientific">Lacrimispora xylanisolvens</name>
    <dbReference type="NCBI Taxonomy" id="384636"/>
    <lineage>
        <taxon>Bacteria</taxon>
        <taxon>Bacillati</taxon>
        <taxon>Bacillota</taxon>
        <taxon>Clostridia</taxon>
        <taxon>Lachnospirales</taxon>
        <taxon>Lachnospiraceae</taxon>
        <taxon>Lacrimispora</taxon>
    </lineage>
</organism>
<gene>
    <name evidence="3" type="ORF">BXY41_11479</name>
</gene>
<evidence type="ECO:0000256" key="1">
    <source>
        <dbReference type="ARBA" id="ARBA00022801"/>
    </source>
</evidence>
<dbReference type="Pfam" id="PF20434">
    <property type="entry name" value="BD-FAE"/>
    <property type="match status" value="1"/>
</dbReference>
<proteinExistence type="predicted"/>
<dbReference type="Proteomes" id="UP000237749">
    <property type="component" value="Unassembled WGS sequence"/>
</dbReference>
<dbReference type="RefSeq" id="WP_341457874.1">
    <property type="nucleotide sequence ID" value="NZ_PTJA01000014.1"/>
</dbReference>
<dbReference type="SUPFAM" id="SSF53474">
    <property type="entry name" value="alpha/beta-Hydrolases"/>
    <property type="match status" value="1"/>
</dbReference>
<evidence type="ECO:0000313" key="3">
    <source>
        <dbReference type="EMBL" id="PPK78576.1"/>
    </source>
</evidence>
<dbReference type="Gene3D" id="3.40.50.1820">
    <property type="entry name" value="alpha/beta hydrolase"/>
    <property type="match status" value="1"/>
</dbReference>
<evidence type="ECO:0000259" key="2">
    <source>
        <dbReference type="Pfam" id="PF20434"/>
    </source>
</evidence>
<keyword evidence="4" id="KW-1185">Reference proteome</keyword>
<dbReference type="EMBL" id="PTJA01000014">
    <property type="protein sequence ID" value="PPK78576.1"/>
    <property type="molecule type" value="Genomic_DNA"/>
</dbReference>
<feature type="domain" description="BD-FAE-like" evidence="2">
    <location>
        <begin position="56"/>
        <end position="244"/>
    </location>
</feature>
<dbReference type="AlphaFoldDB" id="A0A2S6HM85"/>